<evidence type="ECO:0000313" key="8">
    <source>
        <dbReference type="EMBL" id="SDS13336.1"/>
    </source>
</evidence>
<evidence type="ECO:0000256" key="1">
    <source>
        <dbReference type="ARBA" id="ARBA00004651"/>
    </source>
</evidence>
<feature type="transmembrane region" description="Helical" evidence="6">
    <location>
        <begin position="263"/>
        <end position="280"/>
    </location>
</feature>
<dbReference type="PROSITE" id="PS50850">
    <property type="entry name" value="MFS"/>
    <property type="match status" value="1"/>
</dbReference>
<feature type="transmembrane region" description="Helical" evidence="6">
    <location>
        <begin position="287"/>
        <end position="308"/>
    </location>
</feature>
<keyword evidence="2" id="KW-1003">Cell membrane</keyword>
<feature type="transmembrane region" description="Helical" evidence="6">
    <location>
        <begin position="142"/>
        <end position="163"/>
    </location>
</feature>
<sequence length="410" mass="42851">MDQPVAQKTDAASSHATAMVMFAVLLASYAINAMDRQIFPLLLTDVRREYGFSLADAGLLSTIFTLGMALAGLPAGYLLGRFSRKSVLLIGIFIFSAGTALTAYSAGFLDMLLYRAVTGVGEAMQLTALLAIAAGSFTRYRAAAVGSVNFSFGVGAIIGPALGGHLLMEYQSWRVPMYVFAAFGFIAIIIILVGVRTWFSEATGVNARRGVVGGAATLRNRNTLLLTVISVLGGLIIYGYLGLYPTYLREGLKYTPQATGSVMSIYGLGVLASIGGGWLGDRFSPKAVLCTSFLIAAVLGYLLFHGVAGFVPQAALSFVWGLVVSGTIYVNIAGYHIKAVQPHLSSRASGIFVTSLYASAACAGYILGLLTSSYGWAAAADIQMIGVAIAGALVAAGLKGDRMAHGDGLR</sequence>
<dbReference type="RefSeq" id="WP_197685025.1">
    <property type="nucleotide sequence ID" value="NZ_LT629750.1"/>
</dbReference>
<evidence type="ECO:0000256" key="6">
    <source>
        <dbReference type="SAM" id="Phobius"/>
    </source>
</evidence>
<feature type="transmembrane region" description="Helical" evidence="6">
    <location>
        <begin position="51"/>
        <end position="79"/>
    </location>
</feature>
<dbReference type="Proteomes" id="UP000243904">
    <property type="component" value="Chromosome I"/>
</dbReference>
<feature type="transmembrane region" description="Helical" evidence="6">
    <location>
        <begin position="314"/>
        <end position="337"/>
    </location>
</feature>
<feature type="transmembrane region" description="Helical" evidence="6">
    <location>
        <begin position="224"/>
        <end position="243"/>
    </location>
</feature>
<keyword evidence="5 6" id="KW-0472">Membrane</keyword>
<dbReference type="Pfam" id="PF07690">
    <property type="entry name" value="MFS_1"/>
    <property type="match status" value="1"/>
</dbReference>
<comment type="subcellular location">
    <subcellularLocation>
        <location evidence="1">Cell membrane</location>
        <topology evidence="1">Multi-pass membrane protein</topology>
    </subcellularLocation>
</comment>
<dbReference type="PANTHER" id="PTHR43124:SF3">
    <property type="entry name" value="CHLORAMPHENICOL EFFLUX PUMP RV0191"/>
    <property type="match status" value="1"/>
</dbReference>
<dbReference type="GO" id="GO:0022857">
    <property type="term" value="F:transmembrane transporter activity"/>
    <property type="evidence" value="ECO:0007669"/>
    <property type="project" value="InterPro"/>
</dbReference>
<protein>
    <submittedName>
        <fullName evidence="8">Predicted arabinose efflux permease, MFS family</fullName>
    </submittedName>
</protein>
<feature type="domain" description="Major facilitator superfamily (MFS) profile" evidence="7">
    <location>
        <begin position="21"/>
        <end position="403"/>
    </location>
</feature>
<evidence type="ECO:0000313" key="9">
    <source>
        <dbReference type="Proteomes" id="UP000243904"/>
    </source>
</evidence>
<dbReference type="InterPro" id="IPR050189">
    <property type="entry name" value="MFS_Efflux_Transporters"/>
</dbReference>
<dbReference type="InterPro" id="IPR020846">
    <property type="entry name" value="MFS_dom"/>
</dbReference>
<feature type="transmembrane region" description="Helical" evidence="6">
    <location>
        <begin position="349"/>
        <end position="370"/>
    </location>
</feature>
<dbReference type="AlphaFoldDB" id="A0A1H1PQ69"/>
<dbReference type="InterPro" id="IPR011701">
    <property type="entry name" value="MFS"/>
</dbReference>
<feature type="transmembrane region" description="Helical" evidence="6">
    <location>
        <begin position="112"/>
        <end position="135"/>
    </location>
</feature>
<feature type="transmembrane region" description="Helical" evidence="6">
    <location>
        <begin position="12"/>
        <end position="31"/>
    </location>
</feature>
<reference evidence="9" key="1">
    <citation type="submission" date="2016-10" db="EMBL/GenBank/DDBJ databases">
        <authorList>
            <person name="Varghese N."/>
            <person name="Submissions S."/>
        </authorList>
    </citation>
    <scope>NUCLEOTIDE SEQUENCE [LARGE SCALE GENOMIC DNA]</scope>
    <source>
        <strain evidence="9">GAS369</strain>
    </source>
</reference>
<dbReference type="SUPFAM" id="SSF103473">
    <property type="entry name" value="MFS general substrate transporter"/>
    <property type="match status" value="1"/>
</dbReference>
<feature type="transmembrane region" description="Helical" evidence="6">
    <location>
        <begin position="175"/>
        <end position="199"/>
    </location>
</feature>
<dbReference type="GO" id="GO:0005886">
    <property type="term" value="C:plasma membrane"/>
    <property type="evidence" value="ECO:0007669"/>
    <property type="project" value="UniProtKB-SubCell"/>
</dbReference>
<dbReference type="InterPro" id="IPR036259">
    <property type="entry name" value="MFS_trans_sf"/>
</dbReference>
<keyword evidence="3 6" id="KW-0812">Transmembrane</keyword>
<proteinExistence type="predicted"/>
<accession>A0A1H1PQ69</accession>
<keyword evidence="9" id="KW-1185">Reference proteome</keyword>
<evidence type="ECO:0000259" key="7">
    <source>
        <dbReference type="PROSITE" id="PS50850"/>
    </source>
</evidence>
<organism evidence="8 9">
    <name type="scientific">Bradyrhizobium canariense</name>
    <dbReference type="NCBI Taxonomy" id="255045"/>
    <lineage>
        <taxon>Bacteria</taxon>
        <taxon>Pseudomonadati</taxon>
        <taxon>Pseudomonadota</taxon>
        <taxon>Alphaproteobacteria</taxon>
        <taxon>Hyphomicrobiales</taxon>
        <taxon>Nitrobacteraceae</taxon>
        <taxon>Bradyrhizobium</taxon>
    </lineage>
</organism>
<evidence type="ECO:0000256" key="5">
    <source>
        <dbReference type="ARBA" id="ARBA00023136"/>
    </source>
</evidence>
<evidence type="ECO:0000256" key="3">
    <source>
        <dbReference type="ARBA" id="ARBA00022692"/>
    </source>
</evidence>
<keyword evidence="4 6" id="KW-1133">Transmembrane helix</keyword>
<dbReference type="PANTHER" id="PTHR43124">
    <property type="entry name" value="PURINE EFFLUX PUMP PBUE"/>
    <property type="match status" value="1"/>
</dbReference>
<evidence type="ECO:0000256" key="4">
    <source>
        <dbReference type="ARBA" id="ARBA00022989"/>
    </source>
</evidence>
<gene>
    <name evidence="8" type="ORF">SAMN05444158_1110</name>
</gene>
<name>A0A1H1PQ69_9BRAD</name>
<evidence type="ECO:0000256" key="2">
    <source>
        <dbReference type="ARBA" id="ARBA00022475"/>
    </source>
</evidence>
<dbReference type="Gene3D" id="1.20.1250.20">
    <property type="entry name" value="MFS general substrate transporter like domains"/>
    <property type="match status" value="2"/>
</dbReference>
<feature type="transmembrane region" description="Helical" evidence="6">
    <location>
        <begin position="376"/>
        <end position="398"/>
    </location>
</feature>
<dbReference type="EMBL" id="LT629750">
    <property type="protein sequence ID" value="SDS13336.1"/>
    <property type="molecule type" value="Genomic_DNA"/>
</dbReference>
<feature type="transmembrane region" description="Helical" evidence="6">
    <location>
        <begin position="86"/>
        <end position="106"/>
    </location>
</feature>